<dbReference type="EMBL" id="MU865303">
    <property type="protein sequence ID" value="KAK4229929.1"/>
    <property type="molecule type" value="Genomic_DNA"/>
</dbReference>
<evidence type="ECO:0000256" key="1">
    <source>
        <dbReference type="SAM" id="MobiDB-lite"/>
    </source>
</evidence>
<feature type="compositionally biased region" description="Polar residues" evidence="1">
    <location>
        <begin position="1"/>
        <end position="10"/>
    </location>
</feature>
<feature type="compositionally biased region" description="Pro residues" evidence="1">
    <location>
        <begin position="50"/>
        <end position="59"/>
    </location>
</feature>
<name>A0AAN7BUL9_9PEZI</name>
<sequence>MAATISNEALTYSRAGIESLNPEDFETASIRSAAPSYTSDAPSYHTVAPHPDPVPPYTPPASSNSQPSSRPSTSLVSSLLGPPPASESTRGRGLPPVPSGPIRHPEPSINQFRTPRIPTWSRIGSNPTARHYHNVANRRAASSTSSFSSFSSTNSSQIDITRGVLDRIEEDEQPHRSRIHALEDPILVGEEAARRARQSRLARESGDDILIRENLSWDWFLGELSRRHRRR</sequence>
<proteinExistence type="predicted"/>
<evidence type="ECO:0000313" key="3">
    <source>
        <dbReference type="Proteomes" id="UP001301958"/>
    </source>
</evidence>
<evidence type="ECO:0000313" key="2">
    <source>
        <dbReference type="EMBL" id="KAK4229929.1"/>
    </source>
</evidence>
<protein>
    <submittedName>
        <fullName evidence="2">Uncharacterized protein</fullName>
    </submittedName>
</protein>
<gene>
    <name evidence="2" type="ORF">QBC38DRAFT_507820</name>
</gene>
<dbReference type="AlphaFoldDB" id="A0AAN7BUL9"/>
<reference evidence="2" key="2">
    <citation type="submission" date="2023-05" db="EMBL/GenBank/DDBJ databases">
        <authorList>
            <consortium name="Lawrence Berkeley National Laboratory"/>
            <person name="Steindorff A."/>
            <person name="Hensen N."/>
            <person name="Bonometti L."/>
            <person name="Westerberg I."/>
            <person name="Brannstrom I.O."/>
            <person name="Guillou S."/>
            <person name="Cros-Aarteil S."/>
            <person name="Calhoun S."/>
            <person name="Haridas S."/>
            <person name="Kuo A."/>
            <person name="Mondo S."/>
            <person name="Pangilinan J."/>
            <person name="Riley R."/>
            <person name="Labutti K."/>
            <person name="Andreopoulos B."/>
            <person name="Lipzen A."/>
            <person name="Chen C."/>
            <person name="Yanf M."/>
            <person name="Daum C."/>
            <person name="Ng V."/>
            <person name="Clum A."/>
            <person name="Ohm R."/>
            <person name="Martin F."/>
            <person name="Silar P."/>
            <person name="Natvig D."/>
            <person name="Lalanne C."/>
            <person name="Gautier V."/>
            <person name="Ament-Velasquez S.L."/>
            <person name="Kruys A."/>
            <person name="Hutchinson M.I."/>
            <person name="Powell A.J."/>
            <person name="Barry K."/>
            <person name="Miller A.N."/>
            <person name="Grigoriev I.V."/>
            <person name="Debuchy R."/>
            <person name="Gladieux P."/>
            <person name="Thoren M.H."/>
            <person name="Johannesson H."/>
        </authorList>
    </citation>
    <scope>NUCLEOTIDE SEQUENCE</scope>
    <source>
        <strain evidence="2">CBS 990.96</strain>
    </source>
</reference>
<reference evidence="2" key="1">
    <citation type="journal article" date="2023" name="Mol. Phylogenet. Evol.">
        <title>Genome-scale phylogeny and comparative genomics of the fungal order Sordariales.</title>
        <authorList>
            <person name="Hensen N."/>
            <person name="Bonometti L."/>
            <person name="Westerberg I."/>
            <person name="Brannstrom I.O."/>
            <person name="Guillou S."/>
            <person name="Cros-Aarteil S."/>
            <person name="Calhoun S."/>
            <person name="Haridas S."/>
            <person name="Kuo A."/>
            <person name="Mondo S."/>
            <person name="Pangilinan J."/>
            <person name="Riley R."/>
            <person name="LaButti K."/>
            <person name="Andreopoulos B."/>
            <person name="Lipzen A."/>
            <person name="Chen C."/>
            <person name="Yan M."/>
            <person name="Daum C."/>
            <person name="Ng V."/>
            <person name="Clum A."/>
            <person name="Steindorff A."/>
            <person name="Ohm R.A."/>
            <person name="Martin F."/>
            <person name="Silar P."/>
            <person name="Natvig D.O."/>
            <person name="Lalanne C."/>
            <person name="Gautier V."/>
            <person name="Ament-Velasquez S.L."/>
            <person name="Kruys A."/>
            <person name="Hutchinson M.I."/>
            <person name="Powell A.J."/>
            <person name="Barry K."/>
            <person name="Miller A.N."/>
            <person name="Grigoriev I.V."/>
            <person name="Debuchy R."/>
            <person name="Gladieux P."/>
            <person name="Hiltunen Thoren M."/>
            <person name="Johannesson H."/>
        </authorList>
    </citation>
    <scope>NUCLEOTIDE SEQUENCE</scope>
    <source>
        <strain evidence="2">CBS 990.96</strain>
    </source>
</reference>
<comment type="caution">
    <text evidence="2">The sequence shown here is derived from an EMBL/GenBank/DDBJ whole genome shotgun (WGS) entry which is preliminary data.</text>
</comment>
<organism evidence="2 3">
    <name type="scientific">Podospora fimiseda</name>
    <dbReference type="NCBI Taxonomy" id="252190"/>
    <lineage>
        <taxon>Eukaryota</taxon>
        <taxon>Fungi</taxon>
        <taxon>Dikarya</taxon>
        <taxon>Ascomycota</taxon>
        <taxon>Pezizomycotina</taxon>
        <taxon>Sordariomycetes</taxon>
        <taxon>Sordariomycetidae</taxon>
        <taxon>Sordariales</taxon>
        <taxon>Podosporaceae</taxon>
        <taxon>Podospora</taxon>
    </lineage>
</organism>
<accession>A0AAN7BUL9</accession>
<feature type="region of interest" description="Disordered" evidence="1">
    <location>
        <begin position="1"/>
        <end position="113"/>
    </location>
</feature>
<feature type="compositionally biased region" description="Low complexity" evidence="1">
    <location>
        <begin position="60"/>
        <end position="78"/>
    </location>
</feature>
<dbReference type="Proteomes" id="UP001301958">
    <property type="component" value="Unassembled WGS sequence"/>
</dbReference>
<keyword evidence="3" id="KW-1185">Reference proteome</keyword>